<dbReference type="Gene3D" id="1.10.1050.10">
    <property type="entry name" value="Ribosomal Protein S4 Delta 41, Chain A, domain 1"/>
    <property type="match status" value="1"/>
</dbReference>
<keyword evidence="4 10" id="KW-0699">rRNA-binding</keyword>
<protein>
    <recommendedName>
        <fullName evidence="9 10">Small ribosomal subunit protein uS4</fullName>
    </recommendedName>
</protein>
<dbReference type="InterPro" id="IPR001912">
    <property type="entry name" value="Ribosomal_uS4_N"/>
</dbReference>
<evidence type="ECO:0000256" key="5">
    <source>
        <dbReference type="ARBA" id="ARBA00022884"/>
    </source>
</evidence>
<comment type="subunit">
    <text evidence="8 10">Part of the 30S ribosomal subunit. Contacts protein S5. The interaction surface between S4 and S5 is involved in control of translational fidelity.</text>
</comment>
<dbReference type="InterPro" id="IPR002942">
    <property type="entry name" value="S4_RNA-bd"/>
</dbReference>
<dbReference type="RefSeq" id="WP_132253069.1">
    <property type="nucleotide sequence ID" value="NZ_SMAL01000007.1"/>
</dbReference>
<keyword evidence="7 10" id="KW-0687">Ribonucleoprotein</keyword>
<dbReference type="InterPro" id="IPR036986">
    <property type="entry name" value="S4_RNA-bd_sf"/>
</dbReference>
<feature type="domain" description="RNA-binding S4" evidence="12">
    <location>
        <begin position="98"/>
        <end position="159"/>
    </location>
</feature>
<dbReference type="GO" id="GO:0003735">
    <property type="term" value="F:structural constituent of ribosome"/>
    <property type="evidence" value="ECO:0007669"/>
    <property type="project" value="InterPro"/>
</dbReference>
<keyword evidence="5 10" id="KW-0694">RNA-binding</keyword>
<evidence type="ECO:0000256" key="8">
    <source>
        <dbReference type="ARBA" id="ARBA00025813"/>
    </source>
</evidence>
<organism evidence="14 15">
    <name type="scientific">Natranaerovirga pectinivora</name>
    <dbReference type="NCBI Taxonomy" id="682400"/>
    <lineage>
        <taxon>Bacteria</taxon>
        <taxon>Bacillati</taxon>
        <taxon>Bacillota</taxon>
        <taxon>Clostridia</taxon>
        <taxon>Lachnospirales</taxon>
        <taxon>Natranaerovirgaceae</taxon>
        <taxon>Natranaerovirga</taxon>
    </lineage>
</organism>
<comment type="function">
    <text evidence="1 10">With S5 and S12 plays an important role in translational accuracy.</text>
</comment>
<dbReference type="FunFam" id="3.10.290.10:FF:000001">
    <property type="entry name" value="30S ribosomal protein S4"/>
    <property type="match status" value="1"/>
</dbReference>
<comment type="function">
    <text evidence="2 10">One of the primary rRNA binding proteins, it binds directly to 16S rRNA where it nucleates assembly of the body of the 30S subunit.</text>
</comment>
<dbReference type="NCBIfam" id="TIGR01017">
    <property type="entry name" value="rpsD_bact"/>
    <property type="match status" value="1"/>
</dbReference>
<dbReference type="GO" id="GO:0006412">
    <property type="term" value="P:translation"/>
    <property type="evidence" value="ECO:0007669"/>
    <property type="project" value="UniProtKB-UniRule"/>
</dbReference>
<dbReference type="GO" id="GO:0015935">
    <property type="term" value="C:small ribosomal subunit"/>
    <property type="evidence" value="ECO:0007669"/>
    <property type="project" value="InterPro"/>
</dbReference>
<dbReference type="PROSITE" id="PS00632">
    <property type="entry name" value="RIBOSOMAL_S4"/>
    <property type="match status" value="1"/>
</dbReference>
<dbReference type="InterPro" id="IPR018079">
    <property type="entry name" value="Ribosomal_uS4_CS"/>
</dbReference>
<evidence type="ECO:0000256" key="6">
    <source>
        <dbReference type="ARBA" id="ARBA00022980"/>
    </source>
</evidence>
<dbReference type="Pfam" id="PF01479">
    <property type="entry name" value="S4"/>
    <property type="match status" value="1"/>
</dbReference>
<dbReference type="CDD" id="cd00165">
    <property type="entry name" value="S4"/>
    <property type="match status" value="1"/>
</dbReference>
<comment type="caution">
    <text evidence="14">The sequence shown here is derived from an EMBL/GenBank/DDBJ whole genome shotgun (WGS) entry which is preliminary data.</text>
</comment>
<dbReference type="SMART" id="SM01390">
    <property type="entry name" value="Ribosomal_S4"/>
    <property type="match status" value="1"/>
</dbReference>
<keyword evidence="6 10" id="KW-0689">Ribosomal protein</keyword>
<keyword evidence="15" id="KW-1185">Reference proteome</keyword>
<dbReference type="Proteomes" id="UP000294902">
    <property type="component" value="Unassembled WGS sequence"/>
</dbReference>
<feature type="domain" description="Small ribosomal subunit protein uS4 N-terminal" evidence="13">
    <location>
        <begin position="3"/>
        <end position="97"/>
    </location>
</feature>
<dbReference type="PANTHER" id="PTHR11831:SF4">
    <property type="entry name" value="SMALL RIBOSOMAL SUBUNIT PROTEIN US4M"/>
    <property type="match status" value="1"/>
</dbReference>
<sequence length="208" mass="23931">MARYIGAVCRLCRREGGKLFLKGDRCFTAKCAVDRRPYAPGQHGKSRKKLSEYGLQLREKQKAKRIYGVLETPFRNLYAEADRRKGTAGDNLLILLETRLDNIVYRGGLGRSRTEARQVVRHNHILVNGKRVNIPSYQCKPGDVIEIREKTRGIQRFKDIIETTGSRITPEWLESDRESLTIKVSDVPTRDQIDTVVEERLIVELYSK</sequence>
<dbReference type="Pfam" id="PF00163">
    <property type="entry name" value="Ribosomal_S4"/>
    <property type="match status" value="1"/>
</dbReference>
<dbReference type="HAMAP" id="MF_01306_B">
    <property type="entry name" value="Ribosomal_uS4_B"/>
    <property type="match status" value="1"/>
</dbReference>
<evidence type="ECO:0000256" key="2">
    <source>
        <dbReference type="ARBA" id="ARBA00003866"/>
    </source>
</evidence>
<proteinExistence type="inferred from homology"/>
<name>A0A4R3MJ98_9FIRM</name>
<evidence type="ECO:0000259" key="13">
    <source>
        <dbReference type="SMART" id="SM01390"/>
    </source>
</evidence>
<evidence type="ECO:0000256" key="1">
    <source>
        <dbReference type="ARBA" id="ARBA00003004"/>
    </source>
</evidence>
<dbReference type="GO" id="GO:0042274">
    <property type="term" value="P:ribosomal small subunit biogenesis"/>
    <property type="evidence" value="ECO:0007669"/>
    <property type="project" value="TreeGrafter"/>
</dbReference>
<evidence type="ECO:0000313" key="15">
    <source>
        <dbReference type="Proteomes" id="UP000294902"/>
    </source>
</evidence>
<dbReference type="PROSITE" id="PS50889">
    <property type="entry name" value="S4"/>
    <property type="match status" value="1"/>
</dbReference>
<dbReference type="GO" id="GO:0019843">
    <property type="term" value="F:rRNA binding"/>
    <property type="evidence" value="ECO:0007669"/>
    <property type="project" value="UniProtKB-UniRule"/>
</dbReference>
<evidence type="ECO:0000256" key="9">
    <source>
        <dbReference type="ARBA" id="ARBA00035254"/>
    </source>
</evidence>
<evidence type="ECO:0000256" key="7">
    <source>
        <dbReference type="ARBA" id="ARBA00023274"/>
    </source>
</evidence>
<dbReference type="SMART" id="SM00363">
    <property type="entry name" value="S4"/>
    <property type="match status" value="1"/>
</dbReference>
<dbReference type="InterPro" id="IPR022801">
    <property type="entry name" value="Ribosomal_uS4"/>
</dbReference>
<dbReference type="Gene3D" id="3.10.290.10">
    <property type="entry name" value="RNA-binding S4 domain"/>
    <property type="match status" value="1"/>
</dbReference>
<dbReference type="FunFam" id="1.10.1050.10:FF:000001">
    <property type="entry name" value="30S ribosomal protein S4"/>
    <property type="match status" value="1"/>
</dbReference>
<reference evidence="14 15" key="1">
    <citation type="submission" date="2019-03" db="EMBL/GenBank/DDBJ databases">
        <title>Genomic Encyclopedia of Type Strains, Phase IV (KMG-IV): sequencing the most valuable type-strain genomes for metagenomic binning, comparative biology and taxonomic classification.</title>
        <authorList>
            <person name="Goeker M."/>
        </authorList>
    </citation>
    <scope>NUCLEOTIDE SEQUENCE [LARGE SCALE GENOMIC DNA]</scope>
    <source>
        <strain evidence="14 15">DSM 24629</strain>
    </source>
</reference>
<dbReference type="OrthoDB" id="9803672at2"/>
<evidence type="ECO:0000256" key="11">
    <source>
        <dbReference type="RuleBase" id="RU003699"/>
    </source>
</evidence>
<dbReference type="PANTHER" id="PTHR11831">
    <property type="entry name" value="30S 40S RIBOSOMAL PROTEIN"/>
    <property type="match status" value="1"/>
</dbReference>
<accession>A0A4R3MJ98</accession>
<dbReference type="AlphaFoldDB" id="A0A4R3MJ98"/>
<evidence type="ECO:0000256" key="4">
    <source>
        <dbReference type="ARBA" id="ARBA00022730"/>
    </source>
</evidence>
<gene>
    <name evidence="10" type="primary">rpsD</name>
    <name evidence="14" type="ORF">EDC18_107162</name>
</gene>
<dbReference type="NCBIfam" id="NF003717">
    <property type="entry name" value="PRK05327.1"/>
    <property type="match status" value="1"/>
</dbReference>
<comment type="similarity">
    <text evidence="3 10 11">Belongs to the universal ribosomal protein uS4 family.</text>
</comment>
<evidence type="ECO:0000256" key="10">
    <source>
        <dbReference type="HAMAP-Rule" id="MF_01306"/>
    </source>
</evidence>
<evidence type="ECO:0000256" key="3">
    <source>
        <dbReference type="ARBA" id="ARBA00007465"/>
    </source>
</evidence>
<dbReference type="SUPFAM" id="SSF55174">
    <property type="entry name" value="Alpha-L RNA-binding motif"/>
    <property type="match status" value="1"/>
</dbReference>
<dbReference type="EMBL" id="SMAL01000007">
    <property type="protein sequence ID" value="TCT14093.1"/>
    <property type="molecule type" value="Genomic_DNA"/>
</dbReference>
<evidence type="ECO:0000259" key="12">
    <source>
        <dbReference type="SMART" id="SM00363"/>
    </source>
</evidence>
<dbReference type="InterPro" id="IPR005709">
    <property type="entry name" value="Ribosomal_uS4_bac-type"/>
</dbReference>
<evidence type="ECO:0000313" key="14">
    <source>
        <dbReference type="EMBL" id="TCT14093.1"/>
    </source>
</evidence>